<organism evidence="2 3">
    <name type="scientific">Coniophora puteana (strain RWD-64-598)</name>
    <name type="common">Brown rot fungus</name>
    <dbReference type="NCBI Taxonomy" id="741705"/>
    <lineage>
        <taxon>Eukaryota</taxon>
        <taxon>Fungi</taxon>
        <taxon>Dikarya</taxon>
        <taxon>Basidiomycota</taxon>
        <taxon>Agaricomycotina</taxon>
        <taxon>Agaricomycetes</taxon>
        <taxon>Agaricomycetidae</taxon>
        <taxon>Boletales</taxon>
        <taxon>Coniophorineae</taxon>
        <taxon>Coniophoraceae</taxon>
        <taxon>Coniophora</taxon>
    </lineage>
</organism>
<evidence type="ECO:0000256" key="1">
    <source>
        <dbReference type="SAM" id="MobiDB-lite"/>
    </source>
</evidence>
<dbReference type="KEGG" id="cput:CONPUDRAFT_70379"/>
<keyword evidence="3" id="KW-1185">Reference proteome</keyword>
<feature type="region of interest" description="Disordered" evidence="1">
    <location>
        <begin position="1511"/>
        <end position="1594"/>
    </location>
</feature>
<dbReference type="EMBL" id="JH711574">
    <property type="protein sequence ID" value="EIW85618.1"/>
    <property type="molecule type" value="Genomic_DNA"/>
</dbReference>
<accession>A0A5M3N2L8</accession>
<comment type="caution">
    <text evidence="2">The sequence shown here is derived from an EMBL/GenBank/DDBJ whole genome shotgun (WGS) entry which is preliminary data.</text>
</comment>
<dbReference type="Proteomes" id="UP000053558">
    <property type="component" value="Unassembled WGS sequence"/>
</dbReference>
<dbReference type="RefSeq" id="XP_007764203.1">
    <property type="nucleotide sequence ID" value="XM_007766013.1"/>
</dbReference>
<gene>
    <name evidence="2" type="ORF">CONPUDRAFT_70379</name>
</gene>
<protein>
    <submittedName>
        <fullName evidence="2">Uncharacterized protein</fullName>
    </submittedName>
</protein>
<feature type="region of interest" description="Disordered" evidence="1">
    <location>
        <begin position="1040"/>
        <end position="1077"/>
    </location>
</feature>
<proteinExistence type="predicted"/>
<dbReference type="OrthoDB" id="2634599at2759"/>
<feature type="compositionally biased region" description="Acidic residues" evidence="1">
    <location>
        <begin position="1531"/>
        <end position="1543"/>
    </location>
</feature>
<evidence type="ECO:0000313" key="3">
    <source>
        <dbReference type="Proteomes" id="UP000053558"/>
    </source>
</evidence>
<feature type="region of interest" description="Disordered" evidence="1">
    <location>
        <begin position="34"/>
        <end position="122"/>
    </location>
</feature>
<feature type="compositionally biased region" description="Basic and acidic residues" evidence="1">
    <location>
        <begin position="35"/>
        <end position="60"/>
    </location>
</feature>
<dbReference type="GeneID" id="19208810"/>
<feature type="compositionally biased region" description="Low complexity" evidence="1">
    <location>
        <begin position="98"/>
        <end position="115"/>
    </location>
</feature>
<sequence length="1661" mass="182716">MPEEGEAQKKWKVDSTLECLNCNEIITVGFGGTHSLKEHQRSKRCREEVRKRKEAEEPSKPKGITLFSLGVKKVAGSVMKRKSTTKTASAVDPPKAPTPSTSSSPTPSASTSVPAPTNPPCPEALALIQRLRAARRGLPATVEEVSQETTTIDGPQGLAAVVCCRNALAALPEAEVWENLDPMLNKIMGGDSKQDDLQALVRIGPLGLDGFIEFLEFVVIQRGIKGGLLEGKLTRFISAMEALPGYSAVSGPSVCAAAPLVVDLTRDDEEMLIPAAAPRCPVPVVALPPPLRPRLPCSGYTLAIPDSKTAASGYPLGLHDEYDLPWSVRFWKNTICLHADECIGLTDDGETCACCNALPGNMRLQGIMERMSTGVHKNAPHAYRSFGELREVVRQKTVQLDHMRVGRMNARRRLARKLTALADFKKFIMAAAKGEVNRLDALLRVCMKRRMSPKAMLALLDKALCKVYKPKSFTEAEKLRGLVMLRLGGARVADIAHRSSDSPAVSTLRHHSCTRPIQISPRTPTQEEIRANIQASVPDVNNSPNKETHLGKGSRISLIDAVDAVDVAGDGYSIMVDEIKTELRVRWDEQTNMIVGVGREDADKLELEFSSIAEVEALWEAVRTEHIHLASEATVAAIGHIPSSPHSRMSACPILVSGTCKREDAVTHSRLLQTIIDACRAESVKLAGRLYSLASDGETRRGAALVMLTMKKKLTAESNIYRYVGLLKLMNSWVGDDDITADKDWKHVFKRLRNLLLRLLGVHIFGVSISTQSLREHLTSTKTCTETQADAYTDPNDKQDVPLAFNFLKRVWEIPPPSDNDEPTVYVSRVAIRRFGLFLRYLLAPYITPTMSLHEQLVSLSAAAHLALLMYVDAGPGNDFMPKTLYQDIQIMIKNVYYSVAKAKVDKPGGNFYIISLGTDRLEQLFGIYRTMIGSDANVDILQLALRIANVAEVGKIMVKYPEWDVCPRRLKTPSLNASAELSSKIDHLNPASWLGDTSLAPVQPLTAWNEGRRLIEQEFSDLGAVACFERVEATPDADMMFPWGNSRIPTEVPVPESPEEENSDEKPTDQPTLIPAPSMDLDLEEYVSENLPPATTASAAKVNPHILVEGKPVFKPAVLCLFFQTLNSSGSTDRLKRVAGLTRFPIPEKDIISTTSALGDERLVVNDPAFTVVRCNGRIFLALMQVNLIMFRSKSVGSIAERKLHEDSVELKGQLMILREHSTPIALDDNADNDDENSELYDWRWSGALDKNFKTLGRFAQIVDATVSTAVIGQPTYFFRTPELSAIAASLYAQVIPDDRQLLPSIPQTDTFPYRVASGRAAFLCETESADTQLERDGNCCPRCGPRHPWNRKSGPRVLEHVGAHILFDPSLDKTAELCGMCGNNVTLSGCVFFLRKPKGSGTSIQVHHKRSRCTNYVKFSYQPANVSVACPLCPDDKPAVWKYSIEAHIRLHHNLNTPSARDLINSCVLTVSENAGMLGKWTTRYKHTRLSKKSKPSQLLVSDAHSAAAATSYDDDDVDTSSVNRSGGEDDDTSTDTDIDTEPGANVNDIPNDDGYQLLCDDEENAAGPSGSGDHNDGDDENIFTLEGRPTRSGRIRRARDMSDIHACYCMDTVMQAEIDANIAVRCTGRGLPYEMCDDHRLYIKMALRGLSGEQPQAF</sequence>
<name>A0A5M3N2L8_CONPW</name>
<reference evidence="3" key="1">
    <citation type="journal article" date="2012" name="Science">
        <title>The Paleozoic origin of enzymatic lignin decomposition reconstructed from 31 fungal genomes.</title>
        <authorList>
            <person name="Floudas D."/>
            <person name="Binder M."/>
            <person name="Riley R."/>
            <person name="Barry K."/>
            <person name="Blanchette R.A."/>
            <person name="Henrissat B."/>
            <person name="Martinez A.T."/>
            <person name="Otillar R."/>
            <person name="Spatafora J.W."/>
            <person name="Yadav J.S."/>
            <person name="Aerts A."/>
            <person name="Benoit I."/>
            <person name="Boyd A."/>
            <person name="Carlson A."/>
            <person name="Copeland A."/>
            <person name="Coutinho P.M."/>
            <person name="de Vries R.P."/>
            <person name="Ferreira P."/>
            <person name="Findley K."/>
            <person name="Foster B."/>
            <person name="Gaskell J."/>
            <person name="Glotzer D."/>
            <person name="Gorecki P."/>
            <person name="Heitman J."/>
            <person name="Hesse C."/>
            <person name="Hori C."/>
            <person name="Igarashi K."/>
            <person name="Jurgens J.A."/>
            <person name="Kallen N."/>
            <person name="Kersten P."/>
            <person name="Kohler A."/>
            <person name="Kuees U."/>
            <person name="Kumar T.K.A."/>
            <person name="Kuo A."/>
            <person name="LaButti K."/>
            <person name="Larrondo L.F."/>
            <person name="Lindquist E."/>
            <person name="Ling A."/>
            <person name="Lombard V."/>
            <person name="Lucas S."/>
            <person name="Lundell T."/>
            <person name="Martin R."/>
            <person name="McLaughlin D.J."/>
            <person name="Morgenstern I."/>
            <person name="Morin E."/>
            <person name="Murat C."/>
            <person name="Nagy L.G."/>
            <person name="Nolan M."/>
            <person name="Ohm R.A."/>
            <person name="Patyshakuliyeva A."/>
            <person name="Rokas A."/>
            <person name="Ruiz-Duenas F.J."/>
            <person name="Sabat G."/>
            <person name="Salamov A."/>
            <person name="Samejima M."/>
            <person name="Schmutz J."/>
            <person name="Slot J.C."/>
            <person name="St John F."/>
            <person name="Stenlid J."/>
            <person name="Sun H."/>
            <person name="Sun S."/>
            <person name="Syed K."/>
            <person name="Tsang A."/>
            <person name="Wiebenga A."/>
            <person name="Young D."/>
            <person name="Pisabarro A."/>
            <person name="Eastwood D.C."/>
            <person name="Martin F."/>
            <person name="Cullen D."/>
            <person name="Grigoriev I.V."/>
            <person name="Hibbett D.S."/>
        </authorList>
    </citation>
    <scope>NUCLEOTIDE SEQUENCE [LARGE SCALE GENOMIC DNA]</scope>
    <source>
        <strain evidence="3">RWD-64-598 SS2</strain>
    </source>
</reference>
<evidence type="ECO:0000313" key="2">
    <source>
        <dbReference type="EMBL" id="EIW85618.1"/>
    </source>
</evidence>